<organism evidence="1 2">
    <name type="scientific">Streptosporangium fragile</name>
    <dbReference type="NCBI Taxonomy" id="46186"/>
    <lineage>
        <taxon>Bacteria</taxon>
        <taxon>Bacillati</taxon>
        <taxon>Actinomycetota</taxon>
        <taxon>Actinomycetes</taxon>
        <taxon>Streptosporangiales</taxon>
        <taxon>Streptosporangiaceae</taxon>
        <taxon>Streptosporangium</taxon>
    </lineage>
</organism>
<dbReference type="EMBL" id="BAAAVI010000012">
    <property type="protein sequence ID" value="GAA2862118.1"/>
    <property type="molecule type" value="Genomic_DNA"/>
</dbReference>
<accession>A0ABN3VU52</accession>
<reference evidence="2" key="1">
    <citation type="journal article" date="2019" name="Int. J. Syst. Evol. Microbiol.">
        <title>The Global Catalogue of Microorganisms (GCM) 10K type strain sequencing project: providing services to taxonomists for standard genome sequencing and annotation.</title>
        <authorList>
            <consortium name="The Broad Institute Genomics Platform"/>
            <consortium name="The Broad Institute Genome Sequencing Center for Infectious Disease"/>
            <person name="Wu L."/>
            <person name="Ma J."/>
        </authorList>
    </citation>
    <scope>NUCLEOTIDE SEQUENCE [LARGE SCALE GENOMIC DNA]</scope>
    <source>
        <strain evidence="2">JCM 6242</strain>
    </source>
</reference>
<evidence type="ECO:0000313" key="2">
    <source>
        <dbReference type="Proteomes" id="UP001500831"/>
    </source>
</evidence>
<dbReference type="SUPFAM" id="SSF48576">
    <property type="entry name" value="Terpenoid synthases"/>
    <property type="match status" value="1"/>
</dbReference>
<dbReference type="Pfam" id="PF19086">
    <property type="entry name" value="Terpene_syn_C_2"/>
    <property type="match status" value="1"/>
</dbReference>
<comment type="caution">
    <text evidence="1">The sequence shown here is derived from an EMBL/GenBank/DDBJ whole genome shotgun (WGS) entry which is preliminary data.</text>
</comment>
<protein>
    <submittedName>
        <fullName evidence="1">Uncharacterized protein</fullName>
    </submittedName>
</protein>
<name>A0ABN3VU52_9ACTN</name>
<sequence>MTTDVSGVTRARPVPAVGPVDTRWFGLEVTAADPAEAHRSLEIVAAADTGVVTVQLIGRMRGWAERLGAPFDPGTAPLCCLTAANGTPWLSASACYPVAQTAAWLLALDAWSDGPGSDSATVADGVARYLAIVQGEAPETDDPLALALAEIRDRVHGGPSSAAVYPWWQQAAVASLVGTRFERQAADAVANGGTPPSFEEYLRHAGGSIGLGMIVAAAWSAMDEPDLPARLPALRQPLQDASIALRLANDARGHEREQAEGILDAFALGLSPRDLTGLLTEHLNRCRARLRSLDPDRPGPALALERHLVWGVRMYQRFAAGHTG</sequence>
<evidence type="ECO:0000313" key="1">
    <source>
        <dbReference type="EMBL" id="GAA2862118.1"/>
    </source>
</evidence>
<gene>
    <name evidence="1" type="ORF">GCM10010517_20970</name>
</gene>
<dbReference type="RefSeq" id="WP_344970078.1">
    <property type="nucleotide sequence ID" value="NZ_BAAAVI010000012.1"/>
</dbReference>
<proteinExistence type="predicted"/>
<dbReference type="Gene3D" id="1.10.600.10">
    <property type="entry name" value="Farnesyl Diphosphate Synthase"/>
    <property type="match status" value="1"/>
</dbReference>
<keyword evidence="2" id="KW-1185">Reference proteome</keyword>
<dbReference type="Proteomes" id="UP001500831">
    <property type="component" value="Unassembled WGS sequence"/>
</dbReference>
<dbReference type="InterPro" id="IPR008949">
    <property type="entry name" value="Isoprenoid_synthase_dom_sf"/>
</dbReference>